<dbReference type="EMBL" id="JAFIRR010000005">
    <property type="protein sequence ID" value="MCO6414689.1"/>
    <property type="molecule type" value="Genomic_DNA"/>
</dbReference>
<reference evidence="2 3" key="1">
    <citation type="submission" date="2021-12" db="EMBL/GenBank/DDBJ databases">
        <title>Siccirubricoccus leaddurans sp. nov., a high concentration Zn2+ tolerance bacterium.</title>
        <authorList>
            <person name="Cao Y."/>
        </authorList>
    </citation>
    <scope>NUCLEOTIDE SEQUENCE [LARGE SCALE GENOMIC DNA]</scope>
    <source>
        <strain evidence="2 3">KC 17139</strain>
    </source>
</reference>
<name>A0ABT1D0A6_9PROT</name>
<feature type="domain" description="DUF4142" evidence="1">
    <location>
        <begin position="30"/>
        <end position="164"/>
    </location>
</feature>
<dbReference type="InterPro" id="IPR025419">
    <property type="entry name" value="DUF4142"/>
</dbReference>
<dbReference type="InterPro" id="IPR012347">
    <property type="entry name" value="Ferritin-like"/>
</dbReference>
<protein>
    <submittedName>
        <fullName evidence="2">DUF4142 domain-containing protein</fullName>
    </submittedName>
</protein>
<dbReference type="PANTHER" id="PTHR38593:SF1">
    <property type="entry name" value="BLR2558 PROTEIN"/>
    <property type="match status" value="1"/>
</dbReference>
<gene>
    <name evidence="2" type="ORF">JYK14_00650</name>
</gene>
<dbReference type="PANTHER" id="PTHR38593">
    <property type="entry name" value="BLR2558 PROTEIN"/>
    <property type="match status" value="1"/>
</dbReference>
<dbReference type="Proteomes" id="UP001523392">
    <property type="component" value="Unassembled WGS sequence"/>
</dbReference>
<keyword evidence="3" id="KW-1185">Reference proteome</keyword>
<evidence type="ECO:0000259" key="1">
    <source>
        <dbReference type="Pfam" id="PF13628"/>
    </source>
</evidence>
<organism evidence="2 3">
    <name type="scientific">Siccirubricoccus soli</name>
    <dbReference type="NCBI Taxonomy" id="2899147"/>
    <lineage>
        <taxon>Bacteria</taxon>
        <taxon>Pseudomonadati</taxon>
        <taxon>Pseudomonadota</taxon>
        <taxon>Alphaproteobacteria</taxon>
        <taxon>Acetobacterales</taxon>
        <taxon>Roseomonadaceae</taxon>
        <taxon>Siccirubricoccus</taxon>
    </lineage>
</organism>
<dbReference type="Gene3D" id="1.20.1260.10">
    <property type="match status" value="1"/>
</dbReference>
<dbReference type="RefSeq" id="WP_252951277.1">
    <property type="nucleotide sequence ID" value="NZ_JAFIRR010000005.1"/>
</dbReference>
<accession>A0ABT1D0A6</accession>
<evidence type="ECO:0000313" key="3">
    <source>
        <dbReference type="Proteomes" id="UP001523392"/>
    </source>
</evidence>
<sequence>MRHLRNLILMASLGLAACSGQGNPSLSSGDNNFIMQAASGGMSEVALGQMAQRYSSNPAIQQFAAQMEREHSAANEELMALARRKGVLPPTALDPGRVNANRQLSQLSGQSFDQQYMLQQVQDHQLQAALFQQEAQSGGDPELRAFAAKYLPLIQAHGQAAQQILESVSIQVPVPVAPTRRR</sequence>
<dbReference type="Pfam" id="PF13628">
    <property type="entry name" value="DUF4142"/>
    <property type="match status" value="1"/>
</dbReference>
<comment type="caution">
    <text evidence="2">The sequence shown here is derived from an EMBL/GenBank/DDBJ whole genome shotgun (WGS) entry which is preliminary data.</text>
</comment>
<dbReference type="PROSITE" id="PS51257">
    <property type="entry name" value="PROKAR_LIPOPROTEIN"/>
    <property type="match status" value="1"/>
</dbReference>
<evidence type="ECO:0000313" key="2">
    <source>
        <dbReference type="EMBL" id="MCO6414689.1"/>
    </source>
</evidence>
<proteinExistence type="predicted"/>